<keyword evidence="2" id="KW-1185">Reference proteome</keyword>
<reference evidence="1" key="1">
    <citation type="submission" date="2023-11" db="EMBL/GenBank/DDBJ databases">
        <authorList>
            <person name="Poullet M."/>
        </authorList>
    </citation>
    <scope>NUCLEOTIDE SEQUENCE</scope>
    <source>
        <strain evidence="1">E1834</strain>
    </source>
</reference>
<name>A0ACB0ZYY8_MELEN</name>
<accession>A0ACB0ZYY8</accession>
<proteinExistence type="predicted"/>
<dbReference type="Proteomes" id="UP001497535">
    <property type="component" value="Unassembled WGS sequence"/>
</dbReference>
<gene>
    <name evidence="1" type="ORF">MENTE1834_LOCUS31767</name>
</gene>
<organism evidence="1 2">
    <name type="scientific">Meloidogyne enterolobii</name>
    <name type="common">Root-knot nematode worm</name>
    <name type="synonym">Meloidogyne mayaguensis</name>
    <dbReference type="NCBI Taxonomy" id="390850"/>
    <lineage>
        <taxon>Eukaryota</taxon>
        <taxon>Metazoa</taxon>
        <taxon>Ecdysozoa</taxon>
        <taxon>Nematoda</taxon>
        <taxon>Chromadorea</taxon>
        <taxon>Rhabditida</taxon>
        <taxon>Tylenchina</taxon>
        <taxon>Tylenchomorpha</taxon>
        <taxon>Tylenchoidea</taxon>
        <taxon>Meloidogynidae</taxon>
        <taxon>Meloidogyninae</taxon>
        <taxon>Meloidogyne</taxon>
    </lineage>
</organism>
<dbReference type="EMBL" id="CAVMJV010000053">
    <property type="protein sequence ID" value="CAK5084375.1"/>
    <property type="molecule type" value="Genomic_DNA"/>
</dbReference>
<protein>
    <submittedName>
        <fullName evidence="1">Uncharacterized protein</fullName>
    </submittedName>
</protein>
<evidence type="ECO:0000313" key="2">
    <source>
        <dbReference type="Proteomes" id="UP001497535"/>
    </source>
</evidence>
<sequence length="66" mass="7676">MPLGKSTSTQRSYNTEQIKLNGKIYEGGPCRLQLSLDGRRLFISNSFLRNWDQHFFPKLAEFVLNI</sequence>
<comment type="caution">
    <text evidence="1">The sequence shown here is derived from an EMBL/GenBank/DDBJ whole genome shotgun (WGS) entry which is preliminary data.</text>
</comment>
<evidence type="ECO:0000313" key="1">
    <source>
        <dbReference type="EMBL" id="CAK5084375.1"/>
    </source>
</evidence>